<dbReference type="GO" id="GO:0008410">
    <property type="term" value="F:CoA-transferase activity"/>
    <property type="evidence" value="ECO:0007669"/>
    <property type="project" value="TreeGrafter"/>
</dbReference>
<name>X0Y4W5_9ZZZZ</name>
<evidence type="ECO:0000256" key="2">
    <source>
        <dbReference type="SAM" id="MobiDB-lite"/>
    </source>
</evidence>
<evidence type="ECO:0008006" key="4">
    <source>
        <dbReference type="Google" id="ProtNLM"/>
    </source>
</evidence>
<dbReference type="InterPro" id="IPR003673">
    <property type="entry name" value="CoA-Trfase_fam_III"/>
</dbReference>
<protein>
    <recommendedName>
        <fullName evidence="4">Formyl-CoA transferase</fullName>
    </recommendedName>
</protein>
<dbReference type="PANTHER" id="PTHR48207">
    <property type="entry name" value="SUCCINATE--HYDROXYMETHYLGLUTARATE COA-TRANSFERASE"/>
    <property type="match status" value="1"/>
</dbReference>
<accession>X0Y4W5</accession>
<feature type="compositionally biased region" description="Basic and acidic residues" evidence="2">
    <location>
        <begin position="1"/>
        <end position="14"/>
    </location>
</feature>
<dbReference type="InterPro" id="IPR050483">
    <property type="entry name" value="CoA-transferase_III_domain"/>
</dbReference>
<dbReference type="EMBL" id="BARS01056559">
    <property type="protein sequence ID" value="GAG43733.1"/>
    <property type="molecule type" value="Genomic_DNA"/>
</dbReference>
<comment type="caution">
    <text evidence="3">The sequence shown here is derived from an EMBL/GenBank/DDBJ whole genome shotgun (WGS) entry which is preliminary data.</text>
</comment>
<proteinExistence type="predicted"/>
<evidence type="ECO:0000256" key="1">
    <source>
        <dbReference type="ARBA" id="ARBA00022679"/>
    </source>
</evidence>
<organism evidence="3">
    <name type="scientific">marine sediment metagenome</name>
    <dbReference type="NCBI Taxonomy" id="412755"/>
    <lineage>
        <taxon>unclassified sequences</taxon>
        <taxon>metagenomes</taxon>
        <taxon>ecological metagenomes</taxon>
    </lineage>
</organism>
<feature type="region of interest" description="Disordered" evidence="2">
    <location>
        <begin position="1"/>
        <end position="24"/>
    </location>
</feature>
<dbReference type="Pfam" id="PF02515">
    <property type="entry name" value="CoA_transf_3"/>
    <property type="match status" value="1"/>
</dbReference>
<dbReference type="AlphaFoldDB" id="X0Y4W5"/>
<keyword evidence="1" id="KW-0808">Transferase</keyword>
<gene>
    <name evidence="3" type="ORF">S01H1_83248</name>
</gene>
<sequence>MIKVEKPGSGDKSRSYGPFPQEIPHPEKSGLFLYLNTNKLGVTLDVKSTTGAEIFKELIKQADILIENKPPREVEELGFGYQSLKNLNPGLVMTSITPFGQAGPYR</sequence>
<dbReference type="SUPFAM" id="SSF89796">
    <property type="entry name" value="CoA-transferase family III (CaiB/BaiF)"/>
    <property type="match status" value="1"/>
</dbReference>
<feature type="non-terminal residue" evidence="3">
    <location>
        <position position="106"/>
    </location>
</feature>
<evidence type="ECO:0000313" key="3">
    <source>
        <dbReference type="EMBL" id="GAG43733.1"/>
    </source>
</evidence>
<dbReference type="InterPro" id="IPR023606">
    <property type="entry name" value="CoA-Trfase_III_dom_1_sf"/>
</dbReference>
<dbReference type="PANTHER" id="PTHR48207:SF3">
    <property type="entry name" value="SUCCINATE--HYDROXYMETHYLGLUTARATE COA-TRANSFERASE"/>
    <property type="match status" value="1"/>
</dbReference>
<dbReference type="Gene3D" id="3.40.50.10540">
    <property type="entry name" value="Crotonobetainyl-coa:carnitine coa-transferase, domain 1"/>
    <property type="match status" value="1"/>
</dbReference>
<reference evidence="3" key="1">
    <citation type="journal article" date="2014" name="Front. Microbiol.">
        <title>High frequency of phylogenetically diverse reductive dehalogenase-homologous genes in deep subseafloor sedimentary metagenomes.</title>
        <authorList>
            <person name="Kawai M."/>
            <person name="Futagami T."/>
            <person name="Toyoda A."/>
            <person name="Takaki Y."/>
            <person name="Nishi S."/>
            <person name="Hori S."/>
            <person name="Arai W."/>
            <person name="Tsubouchi T."/>
            <person name="Morono Y."/>
            <person name="Uchiyama I."/>
            <person name="Ito T."/>
            <person name="Fujiyama A."/>
            <person name="Inagaki F."/>
            <person name="Takami H."/>
        </authorList>
    </citation>
    <scope>NUCLEOTIDE SEQUENCE</scope>
    <source>
        <strain evidence="3">Expedition CK06-06</strain>
    </source>
</reference>